<evidence type="ECO:0008006" key="3">
    <source>
        <dbReference type="Google" id="ProtNLM"/>
    </source>
</evidence>
<accession>A0A2M8L0T2</accession>
<gene>
    <name evidence="1" type="ORF">COU93_03895</name>
</gene>
<comment type="caution">
    <text evidence="1">The sequence shown here is derived from an EMBL/GenBank/DDBJ whole genome shotgun (WGS) entry which is preliminary data.</text>
</comment>
<dbReference type="InterPro" id="IPR003737">
    <property type="entry name" value="GlcNAc_PI_deacetylase-related"/>
</dbReference>
<dbReference type="EMBL" id="PFEI01000211">
    <property type="protein sequence ID" value="PJE66524.1"/>
    <property type="molecule type" value="Genomic_DNA"/>
</dbReference>
<feature type="non-terminal residue" evidence="1">
    <location>
        <position position="71"/>
    </location>
</feature>
<dbReference type="SUPFAM" id="SSF102588">
    <property type="entry name" value="LmbE-like"/>
    <property type="match status" value="1"/>
</dbReference>
<organism evidence="1 2">
    <name type="scientific">Candidatus Shapirobacteria bacterium CG10_big_fil_rev_8_21_14_0_10_36_6</name>
    <dbReference type="NCBI Taxonomy" id="1974886"/>
    <lineage>
        <taxon>Bacteria</taxon>
        <taxon>Candidatus Shapironibacteriota</taxon>
    </lineage>
</organism>
<evidence type="ECO:0000313" key="1">
    <source>
        <dbReference type="EMBL" id="PJE66524.1"/>
    </source>
</evidence>
<protein>
    <recommendedName>
        <fullName evidence="3">PIG-L family deacetylase</fullName>
    </recommendedName>
</protein>
<dbReference type="InterPro" id="IPR024078">
    <property type="entry name" value="LmbE-like_dom_sf"/>
</dbReference>
<proteinExistence type="predicted"/>
<dbReference type="Gene3D" id="3.40.50.10320">
    <property type="entry name" value="LmbE-like"/>
    <property type="match status" value="1"/>
</dbReference>
<dbReference type="AlphaFoldDB" id="A0A2M8L0T2"/>
<name>A0A2M8L0T2_9BACT</name>
<dbReference type="Proteomes" id="UP000229766">
    <property type="component" value="Unassembled WGS sequence"/>
</dbReference>
<reference evidence="2" key="1">
    <citation type="submission" date="2017-09" db="EMBL/GenBank/DDBJ databases">
        <title>Depth-based differentiation of microbial function through sediment-hosted aquifers and enrichment of novel symbionts in the deep terrestrial subsurface.</title>
        <authorList>
            <person name="Probst A.J."/>
            <person name="Ladd B."/>
            <person name="Jarett J.K."/>
            <person name="Geller-Mcgrath D.E."/>
            <person name="Sieber C.M.K."/>
            <person name="Emerson J.B."/>
            <person name="Anantharaman K."/>
            <person name="Thomas B.C."/>
            <person name="Malmstrom R."/>
            <person name="Stieglmeier M."/>
            <person name="Klingl A."/>
            <person name="Woyke T."/>
            <person name="Ryan C.M."/>
            <person name="Banfield J.F."/>
        </authorList>
    </citation>
    <scope>NUCLEOTIDE SEQUENCE [LARGE SCALE GENOMIC DNA]</scope>
</reference>
<sequence>MNTITDSYQKIFANKKKIMVVTAHPDDLEIMCGGLVARLVADGKIVRSVKVTTGDMGSRGVKISQTDLRNA</sequence>
<evidence type="ECO:0000313" key="2">
    <source>
        <dbReference type="Proteomes" id="UP000229766"/>
    </source>
</evidence>
<dbReference type="Pfam" id="PF02585">
    <property type="entry name" value="PIG-L"/>
    <property type="match status" value="1"/>
</dbReference>